<name>A0A8K0G7W1_IGNLU</name>
<gene>
    <name evidence="2" type="ORF">ILUMI_14521</name>
    <name evidence="1" type="ORF">ILUMI_16794</name>
</gene>
<dbReference type="EMBL" id="VTPC01067471">
    <property type="protein sequence ID" value="KAF2889379.1"/>
    <property type="molecule type" value="Genomic_DNA"/>
</dbReference>
<evidence type="ECO:0000313" key="2">
    <source>
        <dbReference type="EMBL" id="KAF2891652.1"/>
    </source>
</evidence>
<sequence>KTFSAPQLDKVKKQFGGFSSSIVEQEFSLMSKQIPFVVNPDASFEPPMFAAAIHKEGEIVGSGAIINKHNILTLCVLVKNP</sequence>
<evidence type="ECO:0000313" key="3">
    <source>
        <dbReference type="Proteomes" id="UP000801492"/>
    </source>
</evidence>
<reference evidence="1" key="1">
    <citation type="submission" date="2019-08" db="EMBL/GenBank/DDBJ databases">
        <title>The genome of the North American firefly Photinus pyralis.</title>
        <authorList>
            <consortium name="Photinus pyralis genome working group"/>
            <person name="Fallon T.R."/>
            <person name="Sander Lower S.E."/>
            <person name="Weng J.-K."/>
        </authorList>
    </citation>
    <scope>NUCLEOTIDE SEQUENCE</scope>
    <source>
        <strain evidence="1">TRF0915ILg1</strain>
        <tissue evidence="1">Whole body</tissue>
    </source>
</reference>
<proteinExistence type="predicted"/>
<feature type="non-terminal residue" evidence="1">
    <location>
        <position position="81"/>
    </location>
</feature>
<dbReference type="AlphaFoldDB" id="A0A8K0G7W1"/>
<accession>A0A8K0G7W1</accession>
<dbReference type="EMBL" id="VTPC01026037">
    <property type="protein sequence ID" value="KAF2891652.1"/>
    <property type="molecule type" value="Genomic_DNA"/>
</dbReference>
<feature type="non-terminal residue" evidence="1">
    <location>
        <position position="1"/>
    </location>
</feature>
<dbReference type="Proteomes" id="UP000801492">
    <property type="component" value="Unassembled WGS sequence"/>
</dbReference>
<protein>
    <submittedName>
        <fullName evidence="1">Uncharacterized protein</fullName>
    </submittedName>
</protein>
<comment type="caution">
    <text evidence="1">The sequence shown here is derived from an EMBL/GenBank/DDBJ whole genome shotgun (WGS) entry which is preliminary data.</text>
</comment>
<keyword evidence="3" id="KW-1185">Reference proteome</keyword>
<evidence type="ECO:0000313" key="1">
    <source>
        <dbReference type="EMBL" id="KAF2889379.1"/>
    </source>
</evidence>
<organism evidence="1 3">
    <name type="scientific">Ignelater luminosus</name>
    <name type="common">Cucubano</name>
    <name type="synonym">Pyrophorus luminosus</name>
    <dbReference type="NCBI Taxonomy" id="2038154"/>
    <lineage>
        <taxon>Eukaryota</taxon>
        <taxon>Metazoa</taxon>
        <taxon>Ecdysozoa</taxon>
        <taxon>Arthropoda</taxon>
        <taxon>Hexapoda</taxon>
        <taxon>Insecta</taxon>
        <taxon>Pterygota</taxon>
        <taxon>Neoptera</taxon>
        <taxon>Endopterygota</taxon>
        <taxon>Coleoptera</taxon>
        <taxon>Polyphaga</taxon>
        <taxon>Elateriformia</taxon>
        <taxon>Elateroidea</taxon>
        <taxon>Elateridae</taxon>
        <taxon>Agrypninae</taxon>
        <taxon>Pyrophorini</taxon>
        <taxon>Ignelater</taxon>
    </lineage>
</organism>